<accession>B0X8M1</accession>
<dbReference type="PANTHER" id="PTHR11875">
    <property type="entry name" value="TESTIS-SPECIFIC Y-ENCODED PROTEIN"/>
    <property type="match status" value="1"/>
</dbReference>
<dbReference type="EMBL" id="DS232493">
    <property type="protein sequence ID" value="EDS42613.1"/>
    <property type="molecule type" value="Genomic_DNA"/>
</dbReference>
<reference evidence="4" key="1">
    <citation type="submission" date="2007-03" db="EMBL/GenBank/DDBJ databases">
        <title>Annotation of Culex pipiens quinquefasciatus.</title>
        <authorList>
            <consortium name="The Broad Institute Genome Sequencing Platform"/>
            <person name="Atkinson P.W."/>
            <person name="Hemingway J."/>
            <person name="Christensen B.M."/>
            <person name="Higgs S."/>
            <person name="Kodira C."/>
            <person name="Hannick L."/>
            <person name="Megy K."/>
            <person name="O'Leary S."/>
            <person name="Pearson M."/>
            <person name="Haas B.J."/>
            <person name="Mauceli E."/>
            <person name="Wortman J.R."/>
            <person name="Lee N.H."/>
            <person name="Guigo R."/>
            <person name="Stanke M."/>
            <person name="Alvarado L."/>
            <person name="Amedeo P."/>
            <person name="Antoine C.H."/>
            <person name="Arensburger P."/>
            <person name="Bidwell S.L."/>
            <person name="Crawford M."/>
            <person name="Camaro F."/>
            <person name="Devon K."/>
            <person name="Engels R."/>
            <person name="Hammond M."/>
            <person name="Howarth C."/>
            <person name="Koehrsen M."/>
            <person name="Lawson D."/>
            <person name="Montgomery P."/>
            <person name="Nene V."/>
            <person name="Nusbaum C."/>
            <person name="Puiu D."/>
            <person name="Romero-Severson J."/>
            <person name="Severson D.W."/>
            <person name="Shumway M."/>
            <person name="Sisk P."/>
            <person name="Stolte C."/>
            <person name="Zeng Q."/>
            <person name="Eisenstadt E."/>
            <person name="Fraser-Liggett C."/>
            <person name="Strausberg R."/>
            <person name="Galagan J."/>
            <person name="Birren B."/>
            <person name="Collins F.H."/>
        </authorList>
    </citation>
    <scope>NUCLEOTIDE SEQUENCE [LARGE SCALE GENOMIC DNA]</scope>
    <source>
        <strain evidence="4">JHB</strain>
    </source>
</reference>
<dbReference type="InterPro" id="IPR002164">
    <property type="entry name" value="NAP_family"/>
</dbReference>
<name>B0X8M1_CULQU</name>
<evidence type="ECO:0000256" key="1">
    <source>
        <dbReference type="ARBA" id="ARBA00009947"/>
    </source>
</evidence>
<proteinExistence type="inferred from homology"/>
<dbReference type="VEuPathDB" id="VectorBase:CQUJHB002539"/>
<evidence type="ECO:0000313" key="6">
    <source>
        <dbReference type="Proteomes" id="UP000002320"/>
    </source>
</evidence>
<evidence type="ECO:0000256" key="2">
    <source>
        <dbReference type="RuleBase" id="RU003876"/>
    </source>
</evidence>
<dbReference type="EnsemblMetazoa" id="CPIJ015455-RA">
    <property type="protein sequence ID" value="CPIJ015455-PA"/>
    <property type="gene ID" value="CPIJ015455"/>
</dbReference>
<dbReference type="InterPro" id="IPR037231">
    <property type="entry name" value="NAP-like_sf"/>
</dbReference>
<dbReference type="Proteomes" id="UP000002320">
    <property type="component" value="Unassembled WGS sequence"/>
</dbReference>
<dbReference type="HOGENOM" id="CLU_769997_0_0_1"/>
<sequence length="360" mass="40998">MKEAITVIKILPENDQHQVNALKHLQEGKYQELCQPLGDRRKASELKVGEAAWKVESEDEVDVEVTERFKRMALNLKYQHSKIIKDAQGIPAFWLTVFKNTQTMADMIQPHDKLVLTHLTKVDIVCKTDPMSYVLEFHFSLYETVQEDDKNVVDEKQILLKSDISEVDTSCAPAILYYTGEVMDEDDDGEEEDEARTRSTEVVTVAAAACKGRPKSGRVPAAVKQRWNVSESTAKTRRCWFRFYRNVVASRLAFLPAHKIQSAGEGCYKKKNGHPISTRVGKKKHKTKGPYHEASPDHREPVSLGLLRPCPIKRRQRNDPVRFWVGFDLKNLGDGPKLVRELFRVADENDAVGTMECDSM</sequence>
<dbReference type="GO" id="GO:0006334">
    <property type="term" value="P:nucleosome assembly"/>
    <property type="evidence" value="ECO:0007669"/>
    <property type="project" value="InterPro"/>
</dbReference>
<dbReference type="eggNOG" id="KOG1507">
    <property type="taxonomic scope" value="Eukaryota"/>
</dbReference>
<dbReference type="Gene3D" id="3.30.1120.90">
    <property type="entry name" value="Nucleosome assembly protein"/>
    <property type="match status" value="1"/>
</dbReference>
<organism>
    <name type="scientific">Culex quinquefasciatus</name>
    <name type="common">Southern house mosquito</name>
    <name type="synonym">Culex pungens</name>
    <dbReference type="NCBI Taxonomy" id="7176"/>
    <lineage>
        <taxon>Eukaryota</taxon>
        <taxon>Metazoa</taxon>
        <taxon>Ecdysozoa</taxon>
        <taxon>Arthropoda</taxon>
        <taxon>Hexapoda</taxon>
        <taxon>Insecta</taxon>
        <taxon>Pterygota</taxon>
        <taxon>Neoptera</taxon>
        <taxon>Endopterygota</taxon>
        <taxon>Diptera</taxon>
        <taxon>Nematocera</taxon>
        <taxon>Culicoidea</taxon>
        <taxon>Culicidae</taxon>
        <taxon>Culicinae</taxon>
        <taxon>Culicini</taxon>
        <taxon>Culex</taxon>
        <taxon>Culex</taxon>
    </lineage>
</organism>
<dbReference type="OrthoDB" id="27325at2759"/>
<feature type="compositionally biased region" description="Basic and acidic residues" evidence="3">
    <location>
        <begin position="290"/>
        <end position="300"/>
    </location>
</feature>
<dbReference type="AlphaFoldDB" id="B0X8M1"/>
<dbReference type="STRING" id="7176.B0X8M1"/>
<feature type="region of interest" description="Disordered" evidence="3">
    <location>
        <begin position="271"/>
        <end position="300"/>
    </location>
</feature>
<comment type="similarity">
    <text evidence="1 2">Belongs to the nucleosome assembly protein (NAP) family.</text>
</comment>
<dbReference type="InParanoid" id="B0X8M1"/>
<evidence type="ECO:0000313" key="4">
    <source>
        <dbReference type="EMBL" id="EDS42613.1"/>
    </source>
</evidence>
<dbReference type="VEuPathDB" id="VectorBase:CPIJ015455"/>
<evidence type="ECO:0000256" key="3">
    <source>
        <dbReference type="SAM" id="MobiDB-lite"/>
    </source>
</evidence>
<protein>
    <submittedName>
        <fullName evidence="4">Nucleosome assembly protein</fullName>
    </submittedName>
</protein>
<dbReference type="SUPFAM" id="SSF143113">
    <property type="entry name" value="NAP-like"/>
    <property type="match status" value="1"/>
</dbReference>
<reference evidence="5" key="2">
    <citation type="submission" date="2020-05" db="UniProtKB">
        <authorList>
            <consortium name="EnsemblMetazoa"/>
        </authorList>
    </citation>
    <scope>IDENTIFICATION</scope>
    <source>
        <strain evidence="5">JHB</strain>
    </source>
</reference>
<keyword evidence="6" id="KW-1185">Reference proteome</keyword>
<dbReference type="KEGG" id="cqu:CpipJ_CPIJ015455"/>
<gene>
    <name evidence="5" type="primary">6049191</name>
    <name evidence="4" type="ORF">CpipJ_CPIJ015455</name>
</gene>
<feature type="compositionally biased region" description="Basic residues" evidence="3">
    <location>
        <begin position="280"/>
        <end position="289"/>
    </location>
</feature>
<evidence type="ECO:0000313" key="5">
    <source>
        <dbReference type="EnsemblMetazoa" id="CPIJ015455-PA"/>
    </source>
</evidence>
<dbReference type="Pfam" id="PF00956">
    <property type="entry name" value="NAP"/>
    <property type="match status" value="1"/>
</dbReference>
<dbReference type="GO" id="GO:0005634">
    <property type="term" value="C:nucleus"/>
    <property type="evidence" value="ECO:0007669"/>
    <property type="project" value="InterPro"/>
</dbReference>